<keyword evidence="3" id="KW-1185">Reference proteome</keyword>
<gene>
    <name evidence="2" type="ORF">SAMN02745163_03831</name>
</gene>
<dbReference type="STRING" id="1121302.SAMN02745163_03831"/>
<keyword evidence="1" id="KW-0472">Membrane</keyword>
<dbReference type="OrthoDB" id="1908626at2"/>
<dbReference type="Proteomes" id="UP000184310">
    <property type="component" value="Unassembled WGS sequence"/>
</dbReference>
<dbReference type="RefSeq" id="WP_072991869.1">
    <property type="nucleotide sequence ID" value="NZ_FQZB01000017.1"/>
</dbReference>
<keyword evidence="1" id="KW-1133">Transmembrane helix</keyword>
<sequence length="161" mass="17996">MKNKYILIVSVIVVIIGILLLKNLYINNKNISIANDTKASKENVSEIDMKKFDLSKKGCYWEEYAASASHKDPIKFKKFDGIYDLDTIKLKKGDWANLCFNSDISGGSFNIVVVDPKANVIKTIKPNSEGKTTIQANEDGEYKVKMLGDKASGKAFGYWES</sequence>
<organism evidence="2 3">
    <name type="scientific">Clostridium cavendishii DSM 21758</name>
    <dbReference type="NCBI Taxonomy" id="1121302"/>
    <lineage>
        <taxon>Bacteria</taxon>
        <taxon>Bacillati</taxon>
        <taxon>Bacillota</taxon>
        <taxon>Clostridia</taxon>
        <taxon>Eubacteriales</taxon>
        <taxon>Clostridiaceae</taxon>
        <taxon>Clostridium</taxon>
    </lineage>
</organism>
<evidence type="ECO:0000256" key="1">
    <source>
        <dbReference type="SAM" id="Phobius"/>
    </source>
</evidence>
<proteinExistence type="predicted"/>
<dbReference type="AlphaFoldDB" id="A0A1M6SK97"/>
<dbReference type="EMBL" id="FQZB01000017">
    <property type="protein sequence ID" value="SHK45019.1"/>
    <property type="molecule type" value="Genomic_DNA"/>
</dbReference>
<reference evidence="2 3" key="1">
    <citation type="submission" date="2016-11" db="EMBL/GenBank/DDBJ databases">
        <authorList>
            <person name="Jaros S."/>
            <person name="Januszkiewicz K."/>
            <person name="Wedrychowicz H."/>
        </authorList>
    </citation>
    <scope>NUCLEOTIDE SEQUENCE [LARGE SCALE GENOMIC DNA]</scope>
    <source>
        <strain evidence="2 3">DSM 21758</strain>
    </source>
</reference>
<protein>
    <submittedName>
        <fullName evidence="2">Uncharacterized protein</fullName>
    </submittedName>
</protein>
<evidence type="ECO:0000313" key="2">
    <source>
        <dbReference type="EMBL" id="SHK45019.1"/>
    </source>
</evidence>
<feature type="transmembrane region" description="Helical" evidence="1">
    <location>
        <begin position="6"/>
        <end position="25"/>
    </location>
</feature>
<evidence type="ECO:0000313" key="3">
    <source>
        <dbReference type="Proteomes" id="UP000184310"/>
    </source>
</evidence>
<keyword evidence="1" id="KW-0812">Transmembrane</keyword>
<accession>A0A1M6SK97</accession>
<name>A0A1M6SK97_9CLOT</name>